<name>A0A412XYB6_9BACE</name>
<evidence type="ECO:0000313" key="1">
    <source>
        <dbReference type="EMBL" id="RGV50320.1"/>
    </source>
</evidence>
<sequence>MKSTIISGKKFYYKSFEIKFIEIGMILQIVFLEKSEFCHKMKYDELFIPYHMGGGFYYYAIYEYISFDMYAEK</sequence>
<gene>
    <name evidence="1" type="ORF">DWW10_18600</name>
</gene>
<accession>A0A412XYB6</accession>
<proteinExistence type="predicted"/>
<evidence type="ECO:0000313" key="2">
    <source>
        <dbReference type="Proteomes" id="UP000283850"/>
    </source>
</evidence>
<comment type="caution">
    <text evidence="1">The sequence shown here is derived from an EMBL/GenBank/DDBJ whole genome shotgun (WGS) entry which is preliminary data.</text>
</comment>
<reference evidence="1 2" key="1">
    <citation type="submission" date="2018-08" db="EMBL/GenBank/DDBJ databases">
        <title>A genome reference for cultivated species of the human gut microbiota.</title>
        <authorList>
            <person name="Zou Y."/>
            <person name="Xue W."/>
            <person name="Luo G."/>
        </authorList>
    </citation>
    <scope>NUCLEOTIDE SEQUENCE [LARGE SCALE GENOMIC DNA]</scope>
    <source>
        <strain evidence="1 2">AF14-32</strain>
    </source>
</reference>
<dbReference type="Proteomes" id="UP000283850">
    <property type="component" value="Unassembled WGS sequence"/>
</dbReference>
<protein>
    <submittedName>
        <fullName evidence="1">Uncharacterized protein</fullName>
    </submittedName>
</protein>
<dbReference type="AlphaFoldDB" id="A0A412XYB6"/>
<organism evidence="1 2">
    <name type="scientific">Bacteroides intestinalis</name>
    <dbReference type="NCBI Taxonomy" id="329854"/>
    <lineage>
        <taxon>Bacteria</taxon>
        <taxon>Pseudomonadati</taxon>
        <taxon>Bacteroidota</taxon>
        <taxon>Bacteroidia</taxon>
        <taxon>Bacteroidales</taxon>
        <taxon>Bacteroidaceae</taxon>
        <taxon>Bacteroides</taxon>
    </lineage>
</organism>
<dbReference type="EMBL" id="QRZF01000015">
    <property type="protein sequence ID" value="RGV50320.1"/>
    <property type="molecule type" value="Genomic_DNA"/>
</dbReference>